<dbReference type="EMBL" id="JH931133">
    <property type="protein sequence ID" value="EKM48366.1"/>
    <property type="molecule type" value="Genomic_DNA"/>
</dbReference>
<dbReference type="RefSeq" id="XP_007403082.1">
    <property type="nucleotide sequence ID" value="XM_007403020.1"/>
</dbReference>
<sequence>MKDPVPHKKGEGAFLIVSDFISGDYGWLRSPDGKKSAQVLFRAGKDKDGYFTHENIIKQVTHAMKILQKHNSCDQHIFVFDNATTHRKHANNALFATHMSMSPTKKRNRIWSINVSDINEATGRVKLSPRGKQLKKHVHIADRRFADGTPQSLYFPRVIRGLGSSKAWLRS</sequence>
<reference evidence="1 2" key="1">
    <citation type="journal article" date="2012" name="BMC Genomics">
        <title>Comparative genomics of the white-rot fungi, Phanerochaete carnosa and P. chrysosporium, to elucidate the genetic basis of the distinct wood types they colonize.</title>
        <authorList>
            <person name="Suzuki H."/>
            <person name="MacDonald J."/>
            <person name="Syed K."/>
            <person name="Salamov A."/>
            <person name="Hori C."/>
            <person name="Aerts A."/>
            <person name="Henrissat B."/>
            <person name="Wiebenga A."/>
            <person name="vanKuyk P.A."/>
            <person name="Barry K."/>
            <person name="Lindquist E."/>
            <person name="LaButti K."/>
            <person name="Lapidus A."/>
            <person name="Lucas S."/>
            <person name="Coutinho P."/>
            <person name="Gong Y."/>
            <person name="Samejima M."/>
            <person name="Mahadevan R."/>
            <person name="Abou-Zaid M."/>
            <person name="de Vries R.P."/>
            <person name="Igarashi K."/>
            <person name="Yadav J.S."/>
            <person name="Grigoriev I.V."/>
            <person name="Master E.R."/>
        </authorList>
    </citation>
    <scope>NUCLEOTIDE SEQUENCE [LARGE SCALE GENOMIC DNA]</scope>
    <source>
        <strain evidence="1 2">HHB-10118-sp</strain>
    </source>
</reference>
<dbReference type="Proteomes" id="UP000008370">
    <property type="component" value="Unassembled WGS sequence"/>
</dbReference>
<dbReference type="OrthoDB" id="2790899at2759"/>
<accession>K5UFZ2</accession>
<evidence type="ECO:0000313" key="1">
    <source>
        <dbReference type="EMBL" id="EKM48366.1"/>
    </source>
</evidence>
<evidence type="ECO:0000313" key="2">
    <source>
        <dbReference type="Proteomes" id="UP000008370"/>
    </source>
</evidence>
<dbReference type="AlphaFoldDB" id="K5UFZ2"/>
<dbReference type="InParanoid" id="K5UFZ2"/>
<proteinExistence type="predicted"/>
<protein>
    <submittedName>
        <fullName evidence="1">Uncharacterized protein</fullName>
    </submittedName>
</protein>
<dbReference type="HOGENOM" id="CLU_005726_7_0_1"/>
<organism evidence="1 2">
    <name type="scientific">Phanerochaete carnosa (strain HHB-10118-sp)</name>
    <name type="common">White-rot fungus</name>
    <name type="synonym">Peniophora carnosa</name>
    <dbReference type="NCBI Taxonomy" id="650164"/>
    <lineage>
        <taxon>Eukaryota</taxon>
        <taxon>Fungi</taxon>
        <taxon>Dikarya</taxon>
        <taxon>Basidiomycota</taxon>
        <taxon>Agaricomycotina</taxon>
        <taxon>Agaricomycetes</taxon>
        <taxon>Polyporales</taxon>
        <taxon>Phanerochaetaceae</taxon>
        <taxon>Phanerochaete</taxon>
    </lineage>
</organism>
<gene>
    <name evidence="1" type="ORF">PHACADRAFT_202905</name>
</gene>
<dbReference type="KEGG" id="pco:PHACADRAFT_202905"/>
<keyword evidence="2" id="KW-1185">Reference proteome</keyword>
<name>K5UFZ2_PHACS</name>
<dbReference type="GeneID" id="18912016"/>